<comment type="similarity">
    <text evidence="2">Belongs to the bacterial solute-binding protein 5 family.</text>
</comment>
<evidence type="ECO:0000313" key="8">
    <source>
        <dbReference type="Proteomes" id="UP001265259"/>
    </source>
</evidence>
<dbReference type="Pfam" id="PF00496">
    <property type="entry name" value="SBP_bac_5"/>
    <property type="match status" value="1"/>
</dbReference>
<dbReference type="EMBL" id="JAVRHL010000005">
    <property type="protein sequence ID" value="MDT0684495.1"/>
    <property type="molecule type" value="Genomic_DNA"/>
</dbReference>
<keyword evidence="8" id="KW-1185">Reference proteome</keyword>
<feature type="domain" description="Solute-binding protein family 5" evidence="6">
    <location>
        <begin position="84"/>
        <end position="480"/>
    </location>
</feature>
<accession>A0ABU3DL95</accession>
<dbReference type="RefSeq" id="WP_311694061.1">
    <property type="nucleotide sequence ID" value="NZ_JAVRHL010000005.1"/>
</dbReference>
<comment type="caution">
    <text evidence="7">The sequence shown here is derived from an EMBL/GenBank/DDBJ whole genome shotgun (WGS) entry which is preliminary data.</text>
</comment>
<keyword evidence="4 5" id="KW-0732">Signal</keyword>
<dbReference type="SUPFAM" id="SSF53850">
    <property type="entry name" value="Periplasmic binding protein-like II"/>
    <property type="match status" value="1"/>
</dbReference>
<dbReference type="Proteomes" id="UP001265259">
    <property type="component" value="Unassembled WGS sequence"/>
</dbReference>
<protein>
    <submittedName>
        <fullName evidence="7">ABC transporter substrate-binding protein</fullName>
    </submittedName>
</protein>
<organism evidence="7 8">
    <name type="scientific">Tropicimonas omnivorans</name>
    <dbReference type="NCBI Taxonomy" id="3075590"/>
    <lineage>
        <taxon>Bacteria</taxon>
        <taxon>Pseudomonadati</taxon>
        <taxon>Pseudomonadota</taxon>
        <taxon>Alphaproteobacteria</taxon>
        <taxon>Rhodobacterales</taxon>
        <taxon>Roseobacteraceae</taxon>
        <taxon>Tropicimonas</taxon>
    </lineage>
</organism>
<dbReference type="PANTHER" id="PTHR30290">
    <property type="entry name" value="PERIPLASMIC BINDING COMPONENT OF ABC TRANSPORTER"/>
    <property type="match status" value="1"/>
</dbReference>
<reference evidence="7 8" key="1">
    <citation type="submission" date="2023-09" db="EMBL/GenBank/DDBJ databases">
        <authorList>
            <person name="Rey-Velasco X."/>
        </authorList>
    </citation>
    <scope>NUCLEOTIDE SEQUENCE [LARGE SCALE GENOMIC DNA]</scope>
    <source>
        <strain evidence="7 8">F158</strain>
    </source>
</reference>
<feature type="signal peptide" evidence="5">
    <location>
        <begin position="1"/>
        <end position="27"/>
    </location>
</feature>
<evidence type="ECO:0000256" key="4">
    <source>
        <dbReference type="ARBA" id="ARBA00022729"/>
    </source>
</evidence>
<comment type="subcellular location">
    <subcellularLocation>
        <location evidence="1">Periplasm</location>
    </subcellularLocation>
</comment>
<evidence type="ECO:0000256" key="5">
    <source>
        <dbReference type="SAM" id="SignalP"/>
    </source>
</evidence>
<evidence type="ECO:0000259" key="6">
    <source>
        <dbReference type="Pfam" id="PF00496"/>
    </source>
</evidence>
<dbReference type="Gene3D" id="3.10.105.10">
    <property type="entry name" value="Dipeptide-binding Protein, Domain 3"/>
    <property type="match status" value="1"/>
</dbReference>
<dbReference type="PANTHER" id="PTHR30290:SF10">
    <property type="entry name" value="PERIPLASMIC OLIGOPEPTIDE-BINDING PROTEIN-RELATED"/>
    <property type="match status" value="1"/>
</dbReference>
<gene>
    <name evidence="7" type="ORF">RM543_17570</name>
</gene>
<keyword evidence="3" id="KW-0813">Transport</keyword>
<dbReference type="InterPro" id="IPR000914">
    <property type="entry name" value="SBP_5_dom"/>
</dbReference>
<feature type="chain" id="PRO_5046746452" evidence="5">
    <location>
        <begin position="28"/>
        <end position="579"/>
    </location>
</feature>
<evidence type="ECO:0000256" key="2">
    <source>
        <dbReference type="ARBA" id="ARBA00005695"/>
    </source>
</evidence>
<dbReference type="PIRSF" id="PIRSF002741">
    <property type="entry name" value="MppA"/>
    <property type="match status" value="1"/>
</dbReference>
<evidence type="ECO:0000256" key="1">
    <source>
        <dbReference type="ARBA" id="ARBA00004418"/>
    </source>
</evidence>
<dbReference type="Gene3D" id="3.40.190.10">
    <property type="entry name" value="Periplasmic binding protein-like II"/>
    <property type="match status" value="1"/>
</dbReference>
<dbReference type="InterPro" id="IPR030678">
    <property type="entry name" value="Peptide/Ni-bd"/>
</dbReference>
<proteinExistence type="inferred from homology"/>
<evidence type="ECO:0000256" key="3">
    <source>
        <dbReference type="ARBA" id="ARBA00022448"/>
    </source>
</evidence>
<dbReference type="CDD" id="cd08506">
    <property type="entry name" value="PBP2_clavulanate_OppA2"/>
    <property type="match status" value="1"/>
</dbReference>
<name>A0ABU3DL95_9RHOB</name>
<dbReference type="InterPro" id="IPR039424">
    <property type="entry name" value="SBP_5"/>
</dbReference>
<sequence length="579" mass="62975">MKRNLLATTMFGALALQLALPASEAAADPETGGTLRILGTAEVDRFDTVPPATAVTGNFFRAVQRQLVSFKASDDPDEQIQPFGDLATEIPTPTDDGLTYTFTLRDGANWDAPDGARQITSADVARGFKRMCNPSLPSPSISFFDGLIEGVTEFCEGFADIEPTPEAMKDYIEGNDIAGIETPSDDTVIFRLTEAANDFIYLLTLVPASPAPIEVLDYLPDSPDYRENYIASGPYTVESYVPDSVVHLVRNPAWEAESDPLRNAYVDEIDVIAGVQADAAMQQLQSGDGDMLYDIPVPPVTVQMLNMQGDDKISAVAQGSSKMVWINTVSDNNDGALRNLKVREALAYAIDRAAVVQQFGGEEFASPLHGIMPSGVVGHHEFNLFPTPDDKGDPEKSKALLAEAGYPDGLTLKMPFRNLGSDPAVAQVIQASLQEAGFTIELIPTPASDFYARLITNFENAQNGVWDLVPSGWSPDWPGGAARSIYTPQYTYDGTHGTFNFSDYNNPEATELAEQALVTTDLEESRELWEEVDEMVTADVPTIPLVSLQTVMYHGEDVENFLPYAAGGQGDWTNVWLDR</sequence>
<evidence type="ECO:0000313" key="7">
    <source>
        <dbReference type="EMBL" id="MDT0684495.1"/>
    </source>
</evidence>